<protein>
    <recommendedName>
        <fullName evidence="8">Flagellar protein</fullName>
    </recommendedName>
</protein>
<keyword evidence="3" id="KW-0812">Transmembrane</keyword>
<evidence type="ECO:0000256" key="3">
    <source>
        <dbReference type="ARBA" id="ARBA00022692"/>
    </source>
</evidence>
<dbReference type="EMBL" id="BAAAQD010000062">
    <property type="protein sequence ID" value="GAA1577098.1"/>
    <property type="molecule type" value="Genomic_DNA"/>
</dbReference>
<keyword evidence="4" id="KW-1133">Transmembrane helix</keyword>
<dbReference type="Pfam" id="PF04347">
    <property type="entry name" value="FliO"/>
    <property type="match status" value="1"/>
</dbReference>
<keyword evidence="5" id="KW-0472">Membrane</keyword>
<reference evidence="7" key="1">
    <citation type="journal article" date="2019" name="Int. J. Syst. Evol. Microbiol.">
        <title>The Global Catalogue of Microorganisms (GCM) 10K type strain sequencing project: providing services to taxonomists for standard genome sequencing and annotation.</title>
        <authorList>
            <consortium name="The Broad Institute Genomics Platform"/>
            <consortium name="The Broad Institute Genome Sequencing Center for Infectious Disease"/>
            <person name="Wu L."/>
            <person name="Ma J."/>
        </authorList>
    </citation>
    <scope>NUCLEOTIDE SEQUENCE [LARGE SCALE GENOMIC DNA]</scope>
    <source>
        <strain evidence="7">JCM 15933</strain>
    </source>
</reference>
<sequence>MFELALRVLCSLTVVFVLLWALARLARRGVGGGHGAGLVTVLARQQLSRGSSVAVVKVADRALVLGVSDAGVSLLADADAAVFSAGAPEDPRPSPLAGSLLSAEAWRFLRGKR</sequence>
<accession>A0ABP4PHE8</accession>
<keyword evidence="2" id="KW-1003">Cell membrane</keyword>
<evidence type="ECO:0000313" key="7">
    <source>
        <dbReference type="Proteomes" id="UP001501470"/>
    </source>
</evidence>
<evidence type="ECO:0000256" key="1">
    <source>
        <dbReference type="ARBA" id="ARBA00004236"/>
    </source>
</evidence>
<evidence type="ECO:0008006" key="8">
    <source>
        <dbReference type="Google" id="ProtNLM"/>
    </source>
</evidence>
<name>A0ABP4PHE8_9ACTN</name>
<evidence type="ECO:0000313" key="6">
    <source>
        <dbReference type="EMBL" id="GAA1577098.1"/>
    </source>
</evidence>
<proteinExistence type="predicted"/>
<dbReference type="InterPro" id="IPR022781">
    <property type="entry name" value="Flagellar_biosynth_FliO"/>
</dbReference>
<organism evidence="6 7">
    <name type="scientific">Dactylosporangium maewongense</name>
    <dbReference type="NCBI Taxonomy" id="634393"/>
    <lineage>
        <taxon>Bacteria</taxon>
        <taxon>Bacillati</taxon>
        <taxon>Actinomycetota</taxon>
        <taxon>Actinomycetes</taxon>
        <taxon>Micromonosporales</taxon>
        <taxon>Micromonosporaceae</taxon>
        <taxon>Dactylosporangium</taxon>
    </lineage>
</organism>
<keyword evidence="7" id="KW-1185">Reference proteome</keyword>
<evidence type="ECO:0000256" key="2">
    <source>
        <dbReference type="ARBA" id="ARBA00022475"/>
    </source>
</evidence>
<comment type="caution">
    <text evidence="6">The sequence shown here is derived from an EMBL/GenBank/DDBJ whole genome shotgun (WGS) entry which is preliminary data.</text>
</comment>
<evidence type="ECO:0000256" key="5">
    <source>
        <dbReference type="ARBA" id="ARBA00023136"/>
    </source>
</evidence>
<gene>
    <name evidence="6" type="ORF">GCM10009827_118680</name>
</gene>
<evidence type="ECO:0000256" key="4">
    <source>
        <dbReference type="ARBA" id="ARBA00022989"/>
    </source>
</evidence>
<dbReference type="Proteomes" id="UP001501470">
    <property type="component" value="Unassembled WGS sequence"/>
</dbReference>
<comment type="subcellular location">
    <subcellularLocation>
        <location evidence="1">Cell membrane</location>
    </subcellularLocation>
</comment>